<evidence type="ECO:0000256" key="10">
    <source>
        <dbReference type="ARBA" id="ARBA00023004"/>
    </source>
</evidence>
<keyword evidence="4" id="KW-1003">Cell membrane</keyword>
<keyword evidence="11 12" id="KW-0472">Membrane</keyword>
<dbReference type="GO" id="GO:0022900">
    <property type="term" value="P:electron transport chain"/>
    <property type="evidence" value="ECO:0007669"/>
    <property type="project" value="InterPro"/>
</dbReference>
<evidence type="ECO:0000256" key="9">
    <source>
        <dbReference type="ARBA" id="ARBA00022989"/>
    </source>
</evidence>
<dbReference type="NCBIfam" id="TIGR03153">
    <property type="entry name" value="cytochr_NrfH"/>
    <property type="match status" value="1"/>
</dbReference>
<evidence type="ECO:0000256" key="4">
    <source>
        <dbReference type="ARBA" id="ARBA00022475"/>
    </source>
</evidence>
<comment type="caution">
    <text evidence="14">The sequence shown here is derived from an EMBL/GenBank/DDBJ whole genome shotgun (WGS) entry which is preliminary data.</text>
</comment>
<organism evidence="14">
    <name type="scientific">bioreactor metagenome</name>
    <dbReference type="NCBI Taxonomy" id="1076179"/>
    <lineage>
        <taxon>unclassified sequences</taxon>
        <taxon>metagenomes</taxon>
        <taxon>ecological metagenomes</taxon>
    </lineage>
</organism>
<sequence length="188" mass="21423">MEVHFPKKLVLPLIILLGAVIGVFFYLLYVARMPSYLSDDPSACVNCHIMAPYYQSWQKSSHQAWTTCNECHVPQDNFVRGYAFKAKDGLYHAAVFTARMEPQVIRPRDESYGVIMENCIRCHTQLNQEFVNTGMLSYADTQKGMGKACWDCHREVPHGRISNLAMSPNAIVPLPESPVPQWLKDIMK</sequence>
<keyword evidence="10" id="KW-0408">Iron</keyword>
<dbReference type="InterPro" id="IPR036280">
    <property type="entry name" value="Multihaem_cyt_sf"/>
</dbReference>
<protein>
    <submittedName>
        <fullName evidence="14">Cytochrome c-type protein NrfH</fullName>
    </submittedName>
</protein>
<evidence type="ECO:0000256" key="2">
    <source>
        <dbReference type="ARBA" id="ARBA00007395"/>
    </source>
</evidence>
<reference evidence="14" key="1">
    <citation type="submission" date="2019-08" db="EMBL/GenBank/DDBJ databases">
        <authorList>
            <person name="Kucharzyk K."/>
            <person name="Murdoch R.W."/>
            <person name="Higgins S."/>
            <person name="Loffler F."/>
        </authorList>
    </citation>
    <scope>NUCLEOTIDE SEQUENCE</scope>
</reference>
<evidence type="ECO:0000256" key="1">
    <source>
        <dbReference type="ARBA" id="ARBA00004236"/>
    </source>
</evidence>
<dbReference type="PANTHER" id="PTHR30333:SF1">
    <property type="entry name" value="CYTOCHROME C-TYPE PROTEIN NAPC"/>
    <property type="match status" value="1"/>
</dbReference>
<dbReference type="Gene3D" id="1.10.3820.10">
    <property type="entry name" value="Di-heme elbow motif domain"/>
    <property type="match status" value="1"/>
</dbReference>
<evidence type="ECO:0000256" key="12">
    <source>
        <dbReference type="SAM" id="Phobius"/>
    </source>
</evidence>
<dbReference type="GO" id="GO:0046872">
    <property type="term" value="F:metal ion binding"/>
    <property type="evidence" value="ECO:0007669"/>
    <property type="project" value="UniProtKB-KW"/>
</dbReference>
<evidence type="ECO:0000256" key="6">
    <source>
        <dbReference type="ARBA" id="ARBA00022692"/>
    </source>
</evidence>
<dbReference type="InterPro" id="IPR017571">
    <property type="entry name" value="NrfH"/>
</dbReference>
<dbReference type="InterPro" id="IPR038266">
    <property type="entry name" value="NapC/NirT_cytc_sf"/>
</dbReference>
<dbReference type="GO" id="GO:0009061">
    <property type="term" value="P:anaerobic respiration"/>
    <property type="evidence" value="ECO:0007669"/>
    <property type="project" value="TreeGrafter"/>
</dbReference>
<evidence type="ECO:0000256" key="5">
    <source>
        <dbReference type="ARBA" id="ARBA00022617"/>
    </source>
</evidence>
<keyword evidence="7" id="KW-0479">Metal-binding</keyword>
<keyword evidence="5" id="KW-0349">Heme</keyword>
<dbReference type="EMBL" id="VSSQ01000208">
    <property type="protein sequence ID" value="MPL85639.1"/>
    <property type="molecule type" value="Genomic_DNA"/>
</dbReference>
<evidence type="ECO:0000256" key="11">
    <source>
        <dbReference type="ARBA" id="ARBA00023136"/>
    </source>
</evidence>
<dbReference type="AlphaFoldDB" id="A0A644V2T0"/>
<keyword evidence="3" id="KW-0813">Transport</keyword>
<keyword evidence="6 12" id="KW-0812">Transmembrane</keyword>
<evidence type="ECO:0000256" key="8">
    <source>
        <dbReference type="ARBA" id="ARBA00022982"/>
    </source>
</evidence>
<dbReference type="PANTHER" id="PTHR30333">
    <property type="entry name" value="CYTOCHROME C-TYPE PROTEIN"/>
    <property type="match status" value="1"/>
</dbReference>
<evidence type="ECO:0000259" key="13">
    <source>
        <dbReference type="Pfam" id="PF03264"/>
    </source>
</evidence>
<dbReference type="SUPFAM" id="SSF48695">
    <property type="entry name" value="Multiheme cytochromes"/>
    <property type="match status" value="1"/>
</dbReference>
<dbReference type="Pfam" id="PF03264">
    <property type="entry name" value="Cytochrom_NNT"/>
    <property type="match status" value="1"/>
</dbReference>
<comment type="similarity">
    <text evidence="2">Belongs to the NapC/NirT/NrfH family.</text>
</comment>
<keyword evidence="8" id="KW-0249">Electron transport</keyword>
<accession>A0A644V2T0</accession>
<dbReference type="GO" id="GO:0005886">
    <property type="term" value="C:plasma membrane"/>
    <property type="evidence" value="ECO:0007669"/>
    <property type="project" value="UniProtKB-SubCell"/>
</dbReference>
<evidence type="ECO:0000256" key="7">
    <source>
        <dbReference type="ARBA" id="ARBA00022723"/>
    </source>
</evidence>
<comment type="subcellular location">
    <subcellularLocation>
        <location evidence="1">Cell membrane</location>
    </subcellularLocation>
</comment>
<name>A0A644V2T0_9ZZZZ</name>
<dbReference type="GO" id="GO:0009055">
    <property type="term" value="F:electron transfer activity"/>
    <property type="evidence" value="ECO:0007669"/>
    <property type="project" value="TreeGrafter"/>
</dbReference>
<evidence type="ECO:0000313" key="14">
    <source>
        <dbReference type="EMBL" id="MPL85639.1"/>
    </source>
</evidence>
<feature type="domain" description="NapC/NirT cytochrome c N-terminal" evidence="13">
    <location>
        <begin position="8"/>
        <end position="159"/>
    </location>
</feature>
<dbReference type="InterPro" id="IPR051174">
    <property type="entry name" value="Cytochrome_c-type_ET"/>
</dbReference>
<feature type="transmembrane region" description="Helical" evidence="12">
    <location>
        <begin position="9"/>
        <end position="29"/>
    </location>
</feature>
<keyword evidence="9 12" id="KW-1133">Transmembrane helix</keyword>
<evidence type="ECO:0000256" key="3">
    <source>
        <dbReference type="ARBA" id="ARBA00022448"/>
    </source>
</evidence>
<gene>
    <name evidence="14" type="primary">nrfH_6</name>
    <name evidence="14" type="ORF">SDC9_31611</name>
</gene>
<dbReference type="InterPro" id="IPR005126">
    <property type="entry name" value="NapC/NirT_cyt_c_N"/>
</dbReference>
<proteinExistence type="inferred from homology"/>